<keyword evidence="7" id="KW-0325">Glycoprotein</keyword>
<comment type="subcellular location">
    <subcellularLocation>
        <location evidence="1">Membrane</location>
        <topology evidence="1">Multi-pass membrane protein</topology>
    </subcellularLocation>
</comment>
<evidence type="ECO:0000256" key="11">
    <source>
        <dbReference type="SAM" id="Phobius"/>
    </source>
</evidence>
<evidence type="ECO:0000259" key="12">
    <source>
        <dbReference type="PROSITE" id="PS50259"/>
    </source>
</evidence>
<evidence type="ECO:0000313" key="14">
    <source>
        <dbReference type="Proteomes" id="UP001165060"/>
    </source>
</evidence>
<proteinExistence type="predicted"/>
<keyword evidence="3 11" id="KW-1133">Transmembrane helix</keyword>
<organism evidence="13 14">
    <name type="scientific">Tetraparma gracilis</name>
    <dbReference type="NCBI Taxonomy" id="2962635"/>
    <lineage>
        <taxon>Eukaryota</taxon>
        <taxon>Sar</taxon>
        <taxon>Stramenopiles</taxon>
        <taxon>Ochrophyta</taxon>
        <taxon>Bolidophyceae</taxon>
        <taxon>Parmales</taxon>
        <taxon>Triparmaceae</taxon>
        <taxon>Tetraparma</taxon>
    </lineage>
</organism>
<evidence type="ECO:0000256" key="7">
    <source>
        <dbReference type="ARBA" id="ARBA00023180"/>
    </source>
</evidence>
<feature type="transmembrane region" description="Helical" evidence="11">
    <location>
        <begin position="547"/>
        <end position="570"/>
    </location>
</feature>
<reference evidence="13 14" key="1">
    <citation type="journal article" date="2023" name="Commun. Biol.">
        <title>Genome analysis of Parmales, the sister group of diatoms, reveals the evolutionary specialization of diatoms from phago-mixotrophs to photoautotrophs.</title>
        <authorList>
            <person name="Ban H."/>
            <person name="Sato S."/>
            <person name="Yoshikawa S."/>
            <person name="Yamada K."/>
            <person name="Nakamura Y."/>
            <person name="Ichinomiya M."/>
            <person name="Sato N."/>
            <person name="Blanc-Mathieu R."/>
            <person name="Endo H."/>
            <person name="Kuwata A."/>
            <person name="Ogata H."/>
        </authorList>
    </citation>
    <scope>NUCLEOTIDE SEQUENCE [LARGE SCALE GENOMIC DNA]</scope>
</reference>
<sequence length="863" mass="94007">FVMAIDTLQSSPTFQLSKVYKVDLGGPTPGTLGTPVEIGNHETSAFDFKGIEADEDNNYFLTHRYSDRFGVPDENCMSSYDSTGAARTALNSVLCNFVPGAPIDALGIRMAPNGLLYVSDFSFDLPIVVDPNSGDVLGRLGTGFGMLAFSHKFAFKPGAFGPRCDVRLVSSSVESGGTLAVSVDLYDMASQPWCDASAGDELVAVQGGALLFDGTPGFYDELGVYQGFTQDAAVATLDGPTVPCNRWSLTVPASSASLTYEDEDGVVVVDPRLRQWILDDGTAEQKAMTKEELHASGLYTFNIKVFNALNRDFDMVLGDGNGNDIHYGGRADDFTYKIDGEDYKATVDDGAALDESGMRVVDLTTVDNLDGTYDVCVMFGPAGIHFVSVLFDDNEVASSPLSTVVKAGEPVGSNSVVSGDGIEYMLSTNTEFNVFYVQPKDYRNNVIEVSALTSDMIEVQVVGGSVGDVVTIETEVVLESDGRWKVSYKVLSELGEDDYYRVRVSVKVQGLYAKFVSGEGEETSVKNYLVQQSSRIIEFKISMTLKVLMLLECAFLLLATLACAGLIRYWQGENAIKFSQRRFLNIILVGMFLLYLAFLLLLVGGGDIVCQIENFCFHLGVWTVMLALAAKTYRTNRIANNKGLKRVKITDVWLLQKMGLIMCGVIVALIVQWAVWPAAMQTRMGNSREQKNTGVLVQYIVEECTAGTTPVSIAMFGAELMCLIYLAVLAHFTRKVPSAFAEAKYIAIAIYNILLILVFFAVLVGGVSINTDYPELYVAMAGFAMFMGVFGGMLLIFVPKFYLVVRKKEVKLEDMLNTGGRNSTKALKVRDEGKGEGGDRSEHQRMRSKLARSGGRSTVAISS</sequence>
<dbReference type="InterPro" id="IPR017868">
    <property type="entry name" value="Filamin/ABP280_repeat-like"/>
</dbReference>
<feature type="transmembrane region" description="Helical" evidence="11">
    <location>
        <begin position="654"/>
        <end position="676"/>
    </location>
</feature>
<dbReference type="Proteomes" id="UP001165060">
    <property type="component" value="Unassembled WGS sequence"/>
</dbReference>
<dbReference type="Gene3D" id="2.60.40.10">
    <property type="entry name" value="Immunoglobulins"/>
    <property type="match status" value="2"/>
</dbReference>
<evidence type="ECO:0000313" key="13">
    <source>
        <dbReference type="EMBL" id="GMI39468.1"/>
    </source>
</evidence>
<evidence type="ECO:0000256" key="10">
    <source>
        <dbReference type="SAM" id="MobiDB-lite"/>
    </source>
</evidence>
<dbReference type="InterPro" id="IPR017978">
    <property type="entry name" value="GPCR_3_C"/>
</dbReference>
<keyword evidence="4" id="KW-0297">G-protein coupled receptor</keyword>
<feature type="compositionally biased region" description="Basic and acidic residues" evidence="10">
    <location>
        <begin position="828"/>
        <end position="845"/>
    </location>
</feature>
<evidence type="ECO:0000256" key="1">
    <source>
        <dbReference type="ARBA" id="ARBA00004141"/>
    </source>
</evidence>
<feature type="transmembrane region" description="Helical" evidence="11">
    <location>
        <begin position="582"/>
        <end position="603"/>
    </location>
</feature>
<dbReference type="EMBL" id="BRYB01003608">
    <property type="protein sequence ID" value="GMI39468.1"/>
    <property type="molecule type" value="Genomic_DNA"/>
</dbReference>
<evidence type="ECO:0000256" key="2">
    <source>
        <dbReference type="ARBA" id="ARBA00022692"/>
    </source>
</evidence>
<feature type="transmembrane region" description="Helical" evidence="11">
    <location>
        <begin position="776"/>
        <end position="798"/>
    </location>
</feature>
<dbReference type="PANTHER" id="PTHR10519">
    <property type="entry name" value="GABA-B RECEPTOR"/>
    <property type="match status" value="1"/>
</dbReference>
<evidence type="ECO:0000256" key="3">
    <source>
        <dbReference type="ARBA" id="ARBA00022989"/>
    </source>
</evidence>
<dbReference type="SUPFAM" id="SSF81296">
    <property type="entry name" value="E set domains"/>
    <property type="match status" value="1"/>
</dbReference>
<feature type="repeat" description="Filamin" evidence="9">
    <location>
        <begin position="308"/>
        <end position="405"/>
    </location>
</feature>
<dbReference type="InterPro" id="IPR013783">
    <property type="entry name" value="Ig-like_fold"/>
</dbReference>
<keyword evidence="5 11" id="KW-0472">Membrane</keyword>
<protein>
    <recommendedName>
        <fullName evidence="12">G-protein coupled receptors family 3 profile domain-containing protein</fullName>
    </recommendedName>
</protein>
<accession>A0ABQ6N357</accession>
<dbReference type="PANTHER" id="PTHR10519:SF20">
    <property type="entry name" value="G-PROTEIN COUPLED RECEPTOR 156-RELATED"/>
    <property type="match status" value="1"/>
</dbReference>
<gene>
    <name evidence="13" type="ORF">TeGR_g3316</name>
</gene>
<keyword evidence="8" id="KW-0807">Transducer</keyword>
<name>A0ABQ6N357_9STRA</name>
<comment type="caution">
    <text evidence="13">The sequence shown here is derived from an EMBL/GenBank/DDBJ whole genome shotgun (WGS) entry which is preliminary data.</text>
</comment>
<feature type="transmembrane region" description="Helical" evidence="11">
    <location>
        <begin position="615"/>
        <end position="633"/>
    </location>
</feature>
<evidence type="ECO:0000256" key="8">
    <source>
        <dbReference type="ARBA" id="ARBA00023224"/>
    </source>
</evidence>
<dbReference type="InterPro" id="IPR002455">
    <property type="entry name" value="GPCR3_GABA-B"/>
</dbReference>
<evidence type="ECO:0000256" key="5">
    <source>
        <dbReference type="ARBA" id="ARBA00023136"/>
    </source>
</evidence>
<dbReference type="PROSITE" id="PS50259">
    <property type="entry name" value="G_PROTEIN_RECEP_F3_4"/>
    <property type="match status" value="1"/>
</dbReference>
<dbReference type="InterPro" id="IPR014756">
    <property type="entry name" value="Ig_E-set"/>
</dbReference>
<evidence type="ECO:0000256" key="6">
    <source>
        <dbReference type="ARBA" id="ARBA00023170"/>
    </source>
</evidence>
<dbReference type="Pfam" id="PF00003">
    <property type="entry name" value="7tm_3"/>
    <property type="match status" value="1"/>
</dbReference>
<evidence type="ECO:0000256" key="4">
    <source>
        <dbReference type="ARBA" id="ARBA00023040"/>
    </source>
</evidence>
<keyword evidence="2 11" id="KW-0812">Transmembrane</keyword>
<keyword evidence="14" id="KW-1185">Reference proteome</keyword>
<feature type="non-terminal residue" evidence="13">
    <location>
        <position position="863"/>
    </location>
</feature>
<feature type="non-terminal residue" evidence="13">
    <location>
        <position position="1"/>
    </location>
</feature>
<dbReference type="PROSITE" id="PS50194">
    <property type="entry name" value="FILAMIN_REPEAT"/>
    <property type="match status" value="1"/>
</dbReference>
<evidence type="ECO:0000256" key="9">
    <source>
        <dbReference type="PROSITE-ProRule" id="PRU00087"/>
    </source>
</evidence>
<feature type="transmembrane region" description="Helical" evidence="11">
    <location>
        <begin position="745"/>
        <end position="764"/>
    </location>
</feature>
<feature type="region of interest" description="Disordered" evidence="10">
    <location>
        <begin position="824"/>
        <end position="863"/>
    </location>
</feature>
<feature type="transmembrane region" description="Helical" evidence="11">
    <location>
        <begin position="713"/>
        <end position="733"/>
    </location>
</feature>
<keyword evidence="6" id="KW-0675">Receptor</keyword>
<feature type="domain" description="G-protein coupled receptors family 3 profile" evidence="12">
    <location>
        <begin position="545"/>
        <end position="809"/>
    </location>
</feature>